<keyword evidence="6 8" id="KW-1133">Transmembrane helix</keyword>
<evidence type="ECO:0000256" key="2">
    <source>
        <dbReference type="ARBA" id="ARBA00010694"/>
    </source>
</evidence>
<evidence type="ECO:0000313" key="10">
    <source>
        <dbReference type="Proteomes" id="UP001461498"/>
    </source>
</evidence>
<feature type="transmembrane region" description="Helical" evidence="8">
    <location>
        <begin position="268"/>
        <end position="290"/>
    </location>
</feature>
<keyword evidence="4" id="KW-0762">Sugar transport</keyword>
<protein>
    <recommendedName>
        <fullName evidence="11">UDP-xylose and UDP-N-acetylglucosamine transporter</fullName>
    </recommendedName>
</protein>
<feature type="transmembrane region" description="Helical" evidence="8">
    <location>
        <begin position="236"/>
        <end position="256"/>
    </location>
</feature>
<keyword evidence="3" id="KW-0813">Transport</keyword>
<feature type="transmembrane region" description="Helical" evidence="8">
    <location>
        <begin position="121"/>
        <end position="140"/>
    </location>
</feature>
<evidence type="ECO:0000256" key="4">
    <source>
        <dbReference type="ARBA" id="ARBA00022597"/>
    </source>
</evidence>
<comment type="caution">
    <text evidence="9">The sequence shown here is derived from an EMBL/GenBank/DDBJ whole genome shotgun (WGS) entry which is preliminary data.</text>
</comment>
<evidence type="ECO:0000256" key="1">
    <source>
        <dbReference type="ARBA" id="ARBA00004127"/>
    </source>
</evidence>
<evidence type="ECO:0000256" key="3">
    <source>
        <dbReference type="ARBA" id="ARBA00022448"/>
    </source>
</evidence>
<feature type="transmembrane region" description="Helical" evidence="8">
    <location>
        <begin position="197"/>
        <end position="216"/>
    </location>
</feature>
<comment type="subcellular location">
    <subcellularLocation>
        <location evidence="1">Endomembrane system</location>
        <topology evidence="1">Multi-pass membrane protein</topology>
    </subcellularLocation>
</comment>
<gene>
    <name evidence="9" type="ORF">O3M35_003820</name>
</gene>
<feature type="transmembrane region" description="Helical" evidence="8">
    <location>
        <begin position="94"/>
        <end position="112"/>
    </location>
</feature>
<dbReference type="GO" id="GO:0005789">
    <property type="term" value="C:endoplasmic reticulum membrane"/>
    <property type="evidence" value="ECO:0007669"/>
    <property type="project" value="TreeGrafter"/>
</dbReference>
<feature type="transmembrane region" description="Helical" evidence="8">
    <location>
        <begin position="160"/>
        <end position="185"/>
    </location>
</feature>
<dbReference type="GO" id="GO:0005462">
    <property type="term" value="F:UDP-N-acetylglucosamine transmembrane transporter activity"/>
    <property type="evidence" value="ECO:0007669"/>
    <property type="project" value="TreeGrafter"/>
</dbReference>
<feature type="transmembrane region" description="Helical" evidence="8">
    <location>
        <begin position="66"/>
        <end position="88"/>
    </location>
</feature>
<evidence type="ECO:0000256" key="6">
    <source>
        <dbReference type="ARBA" id="ARBA00022989"/>
    </source>
</evidence>
<evidence type="ECO:0008006" key="11">
    <source>
        <dbReference type="Google" id="ProtNLM"/>
    </source>
</evidence>
<dbReference type="GO" id="GO:0005464">
    <property type="term" value="F:UDP-xylose transmembrane transporter activity"/>
    <property type="evidence" value="ECO:0007669"/>
    <property type="project" value="TreeGrafter"/>
</dbReference>
<sequence>MSVLLGTIGVFVGCMLNALFLELSVKADPGCGTLITFSQFLFIAIEGFLFTSKCGTKQRHIPIKSYLFIVGVFFVCNVCNNFAFSFNISMPLHMIFRSASLITNMIMGIYILKRTYPLSKYLSVILITLGVSICTIVTGYDLSSKDSSKTEETEEEFNLALWLLGLALLVFALFVSALLGIYQELLFKNYGKRPYEALYYTHLLPIPVFLIFYNNLLEHYNIMMESEKVIVPFTSYQIPCMVLYLMGNVITQYICISSVYELTTQATSLVVTLIITLRKFISLLLSIIYFGNTFTIYHWIGTTLVFYGTLIFTEVPLNPINLIKKIKID</sequence>
<accession>A0AAW1CN46</accession>
<dbReference type="PANTHER" id="PTHR10778:SF4">
    <property type="entry name" value="NUCLEOTIDE SUGAR TRANSPORTER SLC35B4"/>
    <property type="match status" value="1"/>
</dbReference>
<dbReference type="Proteomes" id="UP001461498">
    <property type="component" value="Unassembled WGS sequence"/>
</dbReference>
<evidence type="ECO:0000256" key="8">
    <source>
        <dbReference type="SAM" id="Phobius"/>
    </source>
</evidence>
<dbReference type="InterPro" id="IPR013657">
    <property type="entry name" value="SCL35B1-4/HUT1"/>
</dbReference>
<evidence type="ECO:0000313" key="9">
    <source>
        <dbReference type="EMBL" id="KAK9497922.1"/>
    </source>
</evidence>
<dbReference type="Pfam" id="PF08449">
    <property type="entry name" value="UAA"/>
    <property type="match status" value="1"/>
</dbReference>
<name>A0AAW1CN46_9HEMI</name>
<comment type="similarity">
    <text evidence="2">Belongs to the nucleotide-sugar transporter family. SLC35B subfamily.</text>
</comment>
<feature type="transmembrane region" description="Helical" evidence="8">
    <location>
        <begin position="34"/>
        <end position="54"/>
    </location>
</feature>
<feature type="transmembrane region" description="Helical" evidence="8">
    <location>
        <begin position="296"/>
        <end position="317"/>
    </location>
</feature>
<dbReference type="AlphaFoldDB" id="A0AAW1CN46"/>
<keyword evidence="10" id="KW-1185">Reference proteome</keyword>
<proteinExistence type="inferred from homology"/>
<keyword evidence="7 8" id="KW-0472">Membrane</keyword>
<keyword evidence="5 8" id="KW-0812">Transmembrane</keyword>
<reference evidence="9 10" key="1">
    <citation type="submission" date="2022-12" db="EMBL/GenBank/DDBJ databases">
        <title>Chromosome-level genome assembly of true bugs.</title>
        <authorList>
            <person name="Ma L."/>
            <person name="Li H."/>
        </authorList>
    </citation>
    <scope>NUCLEOTIDE SEQUENCE [LARGE SCALE GENOMIC DNA]</scope>
    <source>
        <strain evidence="9">Lab_2022b</strain>
    </source>
</reference>
<dbReference type="GO" id="GO:0000139">
    <property type="term" value="C:Golgi membrane"/>
    <property type="evidence" value="ECO:0007669"/>
    <property type="project" value="TreeGrafter"/>
</dbReference>
<dbReference type="PANTHER" id="PTHR10778">
    <property type="entry name" value="SOLUTE CARRIER FAMILY 35 MEMBER B"/>
    <property type="match status" value="1"/>
</dbReference>
<organism evidence="9 10">
    <name type="scientific">Rhynocoris fuscipes</name>
    <dbReference type="NCBI Taxonomy" id="488301"/>
    <lineage>
        <taxon>Eukaryota</taxon>
        <taxon>Metazoa</taxon>
        <taxon>Ecdysozoa</taxon>
        <taxon>Arthropoda</taxon>
        <taxon>Hexapoda</taxon>
        <taxon>Insecta</taxon>
        <taxon>Pterygota</taxon>
        <taxon>Neoptera</taxon>
        <taxon>Paraneoptera</taxon>
        <taxon>Hemiptera</taxon>
        <taxon>Heteroptera</taxon>
        <taxon>Panheteroptera</taxon>
        <taxon>Cimicomorpha</taxon>
        <taxon>Reduviidae</taxon>
        <taxon>Harpactorinae</taxon>
        <taxon>Harpactorini</taxon>
        <taxon>Rhynocoris</taxon>
    </lineage>
</organism>
<evidence type="ECO:0000256" key="5">
    <source>
        <dbReference type="ARBA" id="ARBA00022692"/>
    </source>
</evidence>
<evidence type="ECO:0000256" key="7">
    <source>
        <dbReference type="ARBA" id="ARBA00023136"/>
    </source>
</evidence>
<dbReference type="EMBL" id="JAPXFL010000013">
    <property type="protein sequence ID" value="KAK9497922.1"/>
    <property type="molecule type" value="Genomic_DNA"/>
</dbReference>